<feature type="region of interest" description="Disordered" evidence="1">
    <location>
        <begin position="259"/>
        <end position="389"/>
    </location>
</feature>
<accession>A0ABR3FZA5</accession>
<dbReference type="EMBL" id="JBAHYK010000023">
    <property type="protein sequence ID" value="KAL0580782.1"/>
    <property type="molecule type" value="Genomic_DNA"/>
</dbReference>
<feature type="compositionally biased region" description="Pro residues" evidence="1">
    <location>
        <begin position="339"/>
        <end position="351"/>
    </location>
</feature>
<feature type="compositionally biased region" description="Acidic residues" evidence="1">
    <location>
        <begin position="616"/>
        <end position="630"/>
    </location>
</feature>
<proteinExistence type="predicted"/>
<dbReference type="Proteomes" id="UP001465976">
    <property type="component" value="Unassembled WGS sequence"/>
</dbReference>
<comment type="caution">
    <text evidence="2">The sequence shown here is derived from an EMBL/GenBank/DDBJ whole genome shotgun (WGS) entry which is preliminary data.</text>
</comment>
<feature type="compositionally biased region" description="Polar residues" evidence="1">
    <location>
        <begin position="355"/>
        <end position="370"/>
    </location>
</feature>
<name>A0ABR3FZA5_9AGAR</name>
<sequence length="738" mass="78925">MYRSTSPYAPPAEIQAPYASPYAPAPAAPGSPYAGAAAPASPQSPHIAPGSITYTTSTNPDGRLVYHPFKAVPARPLLVCLLKSINVYAELKADLLAIGVVSGIQWVPAEATQILPPGAQPASTDFAEAWHRGNLTKEDKHALKDWQRAEDKRRRKEEKESAKILREKERLNQARYEDDSLRHAREQDLVNRERRKSFNAGVAFPGSAAPGGGIYNSPPSPYQGYAAPPTTHSPQTGYTRERKYSTGGGILSDLDNQFGSMGISDAGQGFGRPRKYSTHEPTADRTRKISGNFGAERPPSVYGSHSPNMGGGGGVGGVYAPPQRPLSRNSAYGGGHSPNPSPAPLPYGPPRPHSRNASVSGAYPQYTNPSPGLRSAEPAGGAYVPHAPRPSSPYASPNYLPSTAHVNDPYARGSSPFAPHAPLPQTQDVYPPGHVMEGHPIPRSRATTPIPGAAPSGYPSAAGGYPPPVGPPASHTPAPNQQLSAPECFSRPINGAHPYTPFETMKIQDMNDFFDSVPRMPAVLQPHDVYAEDWARLVEDLTLAWSGRLPVPTAPGGQAPKRATVTASLVDLWNQSFFNRRGIELVLYKGRERRSGPLIGQVDMHLPSTDHAEVSTDSDEDDDDDDDDDEARYTAAYGRTGYAPDMAEIRQRRIAEKAERKRRKKEKKNRQMAREREKKYTLYLTCVSRHGGHAGAIPPAGTGAGYGAAPPSGYGVPAGAGAYTHAGSSGYGGYGGGI</sequence>
<feature type="region of interest" description="Disordered" evidence="1">
    <location>
        <begin position="201"/>
        <end position="242"/>
    </location>
</feature>
<feature type="compositionally biased region" description="Low complexity" evidence="1">
    <location>
        <begin position="33"/>
        <end position="45"/>
    </location>
</feature>
<gene>
    <name evidence="2" type="ORF">V5O48_001247</name>
</gene>
<evidence type="ECO:0000313" key="2">
    <source>
        <dbReference type="EMBL" id="KAL0580782.1"/>
    </source>
</evidence>
<feature type="region of interest" description="Disordered" evidence="1">
    <location>
        <begin position="405"/>
        <end position="490"/>
    </location>
</feature>
<reference evidence="2 3" key="1">
    <citation type="submission" date="2024-02" db="EMBL/GenBank/DDBJ databases">
        <title>A draft genome for the cacao thread blight pathogen Marasmius crinis-equi.</title>
        <authorList>
            <person name="Cohen S.P."/>
            <person name="Baruah I.K."/>
            <person name="Amoako-Attah I."/>
            <person name="Bukari Y."/>
            <person name="Meinhardt L.W."/>
            <person name="Bailey B.A."/>
        </authorList>
    </citation>
    <scope>NUCLEOTIDE SEQUENCE [LARGE SCALE GENOMIC DNA]</scope>
    <source>
        <strain evidence="2 3">GH-76</strain>
    </source>
</reference>
<feature type="compositionally biased region" description="Basic and acidic residues" evidence="1">
    <location>
        <begin position="277"/>
        <end position="287"/>
    </location>
</feature>
<dbReference type="InterPro" id="IPR028018">
    <property type="entry name" value="DUF4646"/>
</dbReference>
<organism evidence="2 3">
    <name type="scientific">Marasmius crinis-equi</name>
    <dbReference type="NCBI Taxonomy" id="585013"/>
    <lineage>
        <taxon>Eukaryota</taxon>
        <taxon>Fungi</taxon>
        <taxon>Dikarya</taxon>
        <taxon>Basidiomycota</taxon>
        <taxon>Agaricomycotina</taxon>
        <taxon>Agaricomycetes</taxon>
        <taxon>Agaricomycetidae</taxon>
        <taxon>Agaricales</taxon>
        <taxon>Marasmiineae</taxon>
        <taxon>Marasmiaceae</taxon>
        <taxon>Marasmius</taxon>
    </lineage>
</organism>
<feature type="compositionally biased region" description="Low complexity" evidence="1">
    <location>
        <begin position="451"/>
        <end position="464"/>
    </location>
</feature>
<dbReference type="Pfam" id="PF15496">
    <property type="entry name" value="DUF4646"/>
    <property type="match status" value="1"/>
</dbReference>
<keyword evidence="3" id="KW-1185">Reference proteome</keyword>
<feature type="region of interest" description="Disordered" evidence="1">
    <location>
        <begin position="33"/>
        <end position="52"/>
    </location>
</feature>
<protein>
    <submittedName>
        <fullName evidence="2">Uncharacterized protein</fullName>
    </submittedName>
</protein>
<evidence type="ECO:0000313" key="3">
    <source>
        <dbReference type="Proteomes" id="UP001465976"/>
    </source>
</evidence>
<evidence type="ECO:0000256" key="1">
    <source>
        <dbReference type="SAM" id="MobiDB-lite"/>
    </source>
</evidence>
<feature type="region of interest" description="Disordered" evidence="1">
    <location>
        <begin position="598"/>
        <end position="630"/>
    </location>
</feature>